<dbReference type="EMBL" id="LSDN01000001">
    <property type="protein sequence ID" value="KXB82172.1"/>
    <property type="molecule type" value="Genomic_DNA"/>
</dbReference>
<protein>
    <submittedName>
        <fullName evidence="2">Uncharacterized protein</fullName>
    </submittedName>
</protein>
<gene>
    <name evidence="2" type="ORF">HMPREF1862_00010</name>
</gene>
<evidence type="ECO:0000256" key="1">
    <source>
        <dbReference type="SAM" id="MobiDB-lite"/>
    </source>
</evidence>
<dbReference type="Proteomes" id="UP000070572">
    <property type="component" value="Unassembled WGS sequence"/>
</dbReference>
<reference evidence="2 3" key="1">
    <citation type="submission" date="2016-01" db="EMBL/GenBank/DDBJ databases">
        <authorList>
            <person name="Mitreva M."/>
            <person name="Pepin K.H."/>
            <person name="Mihindukulasuriya K.A."/>
            <person name="Fulton R."/>
            <person name="Fronick C."/>
            <person name="O'Laughlin M."/>
            <person name="Miner T."/>
            <person name="Herter B."/>
            <person name="Rosa B.A."/>
            <person name="Cordes M."/>
            <person name="Tomlinson C."/>
            <person name="Wollam A."/>
            <person name="Palsikar V.B."/>
            <person name="Mardis E.R."/>
            <person name="Wilson R.K."/>
        </authorList>
    </citation>
    <scope>NUCLEOTIDE SEQUENCE [LARGE SCALE GENOMIC DNA]</scope>
    <source>
        <strain evidence="2 3">DNF00696</strain>
    </source>
</reference>
<name>A0AB34X239_9ACTO</name>
<dbReference type="AlphaFoldDB" id="A0AB34X239"/>
<organism evidence="2 3">
    <name type="scientific">Varibaculum cambriense</name>
    <dbReference type="NCBI Taxonomy" id="184870"/>
    <lineage>
        <taxon>Bacteria</taxon>
        <taxon>Bacillati</taxon>
        <taxon>Actinomycetota</taxon>
        <taxon>Actinomycetes</taxon>
        <taxon>Actinomycetales</taxon>
        <taxon>Actinomycetaceae</taxon>
        <taxon>Varibaculum</taxon>
    </lineage>
</organism>
<comment type="caution">
    <text evidence="2">The sequence shown here is derived from an EMBL/GenBank/DDBJ whole genome shotgun (WGS) entry which is preliminary data.</text>
</comment>
<accession>A0AB34X239</accession>
<feature type="region of interest" description="Disordered" evidence="1">
    <location>
        <begin position="1"/>
        <end position="28"/>
    </location>
</feature>
<sequence>MIEQAIIPIPSDPKPAPPGKTKNTDNPVMVIPRKNTMDITRLTLQALKRPYIQTE</sequence>
<evidence type="ECO:0000313" key="3">
    <source>
        <dbReference type="Proteomes" id="UP000070572"/>
    </source>
</evidence>
<evidence type="ECO:0000313" key="2">
    <source>
        <dbReference type="EMBL" id="KXB82172.1"/>
    </source>
</evidence>
<proteinExistence type="predicted"/>